<sequence length="56" mass="6986">MGFLNYLSDRFNRFRILYRWRPKRDKAGFIIYNFFTLVVFLEPDLNLRYLLMDFIG</sequence>
<evidence type="ECO:0000256" key="1">
    <source>
        <dbReference type="SAM" id="Phobius"/>
    </source>
</evidence>
<evidence type="ECO:0000313" key="3">
    <source>
        <dbReference type="Proteomes" id="UP000006329"/>
    </source>
</evidence>
<protein>
    <submittedName>
        <fullName evidence="2">Uncharacterized protein</fullName>
    </submittedName>
</protein>
<gene>
    <name evidence="2" type="ORF">LEP1GSC179_3403</name>
</gene>
<feature type="transmembrane region" description="Helical" evidence="1">
    <location>
        <begin position="29"/>
        <end position="51"/>
    </location>
</feature>
<keyword evidence="1" id="KW-0812">Transmembrane</keyword>
<dbReference type="Proteomes" id="UP000006329">
    <property type="component" value="Unassembled WGS sequence"/>
</dbReference>
<proteinExistence type="predicted"/>
<keyword evidence="3" id="KW-1185">Reference proteome</keyword>
<dbReference type="AlphaFoldDB" id="A0A0E2BSL6"/>
<reference evidence="2" key="1">
    <citation type="submission" date="2012-10" db="EMBL/GenBank/DDBJ databases">
        <authorList>
            <person name="Harkins D.M."/>
            <person name="Durkin A.S."/>
            <person name="Brinkac L.M."/>
            <person name="Haft D.H."/>
            <person name="Selengut J.D."/>
            <person name="Sanka R."/>
            <person name="DePew J."/>
            <person name="Purushe J."/>
            <person name="Matthias M.A."/>
            <person name="Vinetz J.M."/>
            <person name="Sutton G.G."/>
            <person name="Nierman W.C."/>
            <person name="Fouts D.E."/>
        </authorList>
    </citation>
    <scope>NUCLEOTIDE SEQUENCE [LARGE SCALE GENOMIC DNA]</scope>
    <source>
        <strain evidence="2">MOR084</strain>
    </source>
</reference>
<keyword evidence="1" id="KW-1133">Transmembrane helix</keyword>
<accession>A0A0E2BSL6</accession>
<evidence type="ECO:0000313" key="2">
    <source>
        <dbReference type="EMBL" id="EKO34452.1"/>
    </source>
</evidence>
<comment type="caution">
    <text evidence="2">The sequence shown here is derived from an EMBL/GenBank/DDBJ whole genome shotgun (WGS) entry which is preliminary data.</text>
</comment>
<name>A0A0E2BSL6_9LEPT</name>
<organism evidence="2 3">
    <name type="scientific">Leptospira santarosai str. MOR084</name>
    <dbReference type="NCBI Taxonomy" id="1049984"/>
    <lineage>
        <taxon>Bacteria</taxon>
        <taxon>Pseudomonadati</taxon>
        <taxon>Spirochaetota</taxon>
        <taxon>Spirochaetia</taxon>
        <taxon>Leptospirales</taxon>
        <taxon>Leptospiraceae</taxon>
        <taxon>Leptospira</taxon>
    </lineage>
</organism>
<keyword evidence="1" id="KW-0472">Membrane</keyword>
<dbReference type="EMBL" id="AHON02000029">
    <property type="protein sequence ID" value="EKO34452.1"/>
    <property type="molecule type" value="Genomic_DNA"/>
</dbReference>